<dbReference type="OrthoDB" id="9793856at2"/>
<sequence>MYSTKAFLFSLLLLFAAPWNRARGQDKTRNFLYKEYQRAGAEKTFADLPNFREQKLAAISNVIKSLPPAVKASLLEAADKAARFTWPSLTASVYLQYRDNGNRINYEDAQFQRRKVLSDLVAGELAGGNGKYMPQIVNGLWLMLEESTWVLPAHIGVQKAGSGLPDPAEPIVDLFAGETASTISWTQFLLRKELDKVSPMVNKRIDFELQQRIIQPFLARNDFWWMGFKGGQMNNWNIWINTNILQVALLNINDEATRNKVIDKTIRSADFFLNGYPADGGCDEGPSYWGHAGGKLIEFVNWLHIASGARLSWADNELVHRIGSYIYKMHVDSNRFVNFADASARTIPPPHAVYLFGTQFRDSLLLNFGAYLAKLENPDSNSIKNPSLAFFIYNLENRSAWLSTPARAPFTAVNWLPDLQVLSMRSKAGTPEGLFFAAQGGHNAESHNHNDVGNFVLYMNGKPAIIDVGVGTYTKQTFSADRYKLWFMQSQWHNCPTVNGVQQQAGRQFRAKDVNFSKNQLSMDIAAAYPSTAAVKQWKRTFTFNGSHESLQLDDQWELTEYKAPTVLHFMTAIDPDTSQAGKIVLRDASVALQMSYNATDYVLQVERQEVADRRLSPVWGDHVNRITLQPKSQAVKGKSRILFEIKKK</sequence>
<dbReference type="InterPro" id="IPR012480">
    <property type="entry name" value="Hepar_II_III_C"/>
</dbReference>
<dbReference type="Gene3D" id="2.70.98.70">
    <property type="match status" value="1"/>
</dbReference>
<feature type="chain" id="PRO_5011541645" evidence="2">
    <location>
        <begin position="22"/>
        <end position="649"/>
    </location>
</feature>
<evidence type="ECO:0000313" key="5">
    <source>
        <dbReference type="Proteomes" id="UP000199656"/>
    </source>
</evidence>
<accession>A0A1H4DGJ6</accession>
<dbReference type="RefSeq" id="WP_089762877.1">
    <property type="nucleotide sequence ID" value="NZ_BKAT01000048.1"/>
</dbReference>
<dbReference type="STRING" id="408074.SAMN05660909_03136"/>
<keyword evidence="5" id="KW-1185">Reference proteome</keyword>
<gene>
    <name evidence="4" type="ORF">SAMN05660909_03136</name>
</gene>
<evidence type="ECO:0000256" key="1">
    <source>
        <dbReference type="ARBA" id="ARBA00004196"/>
    </source>
</evidence>
<dbReference type="SUPFAM" id="SSF48230">
    <property type="entry name" value="Chondroitin AC/alginate lyase"/>
    <property type="match status" value="1"/>
</dbReference>
<evidence type="ECO:0000256" key="2">
    <source>
        <dbReference type="SAM" id="SignalP"/>
    </source>
</evidence>
<feature type="signal peptide" evidence="2">
    <location>
        <begin position="1"/>
        <end position="21"/>
    </location>
</feature>
<name>A0A1H4DGJ6_9BACT</name>
<dbReference type="Gene3D" id="1.50.10.100">
    <property type="entry name" value="Chondroitin AC/alginate lyase"/>
    <property type="match status" value="1"/>
</dbReference>
<dbReference type="Proteomes" id="UP000199656">
    <property type="component" value="Unassembled WGS sequence"/>
</dbReference>
<dbReference type="GO" id="GO:0030313">
    <property type="term" value="C:cell envelope"/>
    <property type="evidence" value="ECO:0007669"/>
    <property type="project" value="UniProtKB-SubCell"/>
</dbReference>
<feature type="domain" description="Heparinase II/III-like C-terminal" evidence="3">
    <location>
        <begin position="437"/>
        <end position="585"/>
    </location>
</feature>
<dbReference type="PANTHER" id="PTHR38045:SF1">
    <property type="entry name" value="HEPARINASE II_III-LIKE PROTEIN"/>
    <property type="match status" value="1"/>
</dbReference>
<dbReference type="Pfam" id="PF07940">
    <property type="entry name" value="Hepar_II_III_C"/>
    <property type="match status" value="1"/>
</dbReference>
<dbReference type="EMBL" id="FNRL01000013">
    <property type="protein sequence ID" value="SEA71953.1"/>
    <property type="molecule type" value="Genomic_DNA"/>
</dbReference>
<keyword evidence="2" id="KW-0732">Signal</keyword>
<dbReference type="GO" id="GO:0016829">
    <property type="term" value="F:lyase activity"/>
    <property type="evidence" value="ECO:0007669"/>
    <property type="project" value="InterPro"/>
</dbReference>
<dbReference type="InterPro" id="IPR008929">
    <property type="entry name" value="Chondroitin_lyas"/>
</dbReference>
<evidence type="ECO:0000259" key="3">
    <source>
        <dbReference type="Pfam" id="PF07940"/>
    </source>
</evidence>
<reference evidence="5" key="1">
    <citation type="submission" date="2016-10" db="EMBL/GenBank/DDBJ databases">
        <authorList>
            <person name="Varghese N."/>
            <person name="Submissions S."/>
        </authorList>
    </citation>
    <scope>NUCLEOTIDE SEQUENCE [LARGE SCALE GENOMIC DNA]</scope>
    <source>
        <strain evidence="5">DSM 23920</strain>
    </source>
</reference>
<dbReference type="AlphaFoldDB" id="A0A1H4DGJ6"/>
<dbReference type="PANTHER" id="PTHR38045">
    <property type="entry name" value="CHROMOSOME 1, WHOLE GENOME SHOTGUN SEQUENCE"/>
    <property type="match status" value="1"/>
</dbReference>
<organism evidence="4 5">
    <name type="scientific">Chitinophaga terrae</name>
    <name type="common">ex Kim and Jung 2007</name>
    <dbReference type="NCBI Taxonomy" id="408074"/>
    <lineage>
        <taxon>Bacteria</taxon>
        <taxon>Pseudomonadati</taxon>
        <taxon>Bacteroidota</taxon>
        <taxon>Chitinophagia</taxon>
        <taxon>Chitinophagales</taxon>
        <taxon>Chitinophagaceae</taxon>
        <taxon>Chitinophaga</taxon>
    </lineage>
</organism>
<comment type="subcellular location">
    <subcellularLocation>
        <location evidence="1">Cell envelope</location>
    </subcellularLocation>
</comment>
<protein>
    <submittedName>
        <fullName evidence="4">Heparinase II/III-like protein</fullName>
    </submittedName>
</protein>
<evidence type="ECO:0000313" key="4">
    <source>
        <dbReference type="EMBL" id="SEA71953.1"/>
    </source>
</evidence>
<proteinExistence type="predicted"/>